<sequence length="578" mass="64335">MSKIRLSVLIPLLLLAFIPAMYAFESTMSVEGGINFPQDDVEGDNVLMGSWAASWDLWCFGDLGIGINPWFTNLKVKNGPNDYHSSLEGVNLYLKFKPTKGVAENFPRDYTINRVSPFIALGAGWSTHNSEDEYGNIDDASPDKIGGHLTFPYASIGISLLSKWNTTLDLGLKYTMFASDKIDLVKDGDFNDALLTPYIAVGMHFGRKEPLPKKIDPEIVKLRKDLNATDLRLNEVIEQLNAVTLQLPELQKLQMSIEQSETNIATLQTQYAQMNIKVTELTNKVNNLEQRVAQVPTQKTPSADIYANEIKQIKDTQSALAANMATKEDIAKLEQEKAEIAITVNQINNELAEITKKLEQLDALTAQVNAIKGAADVSAYSKELAELRNMLNNYEKELAAIRTDTENLHKADNDLAANINDLRSRLLTLSDELKKLSEKPKPIVTPEPQVQEKPQVIEKDYLTELEEELKGKMIHFATNATTLSEKDKLFLDKVAEYLIKLPEVKIEVQGHTDNTGSDKINNTISYNRAKSVADYLIAKGVPESQLIVKGYGSSKPIASNKTAQGRATNRRVQLVIVK</sequence>
<name>A0AC61QI76_9BACT</name>
<reference evidence="1" key="1">
    <citation type="submission" date="2019-03" db="EMBL/GenBank/DDBJ databases">
        <title>Candidatus Syntrophosphaera thermopropionivorans: a novel player in syntrophic propionate oxidation during anaerobic digestion.</title>
        <authorList>
            <person name="Dyksma S."/>
        </authorList>
    </citation>
    <scope>NUCLEOTIDE SEQUENCE</scope>
    <source>
        <strain evidence="1">W5</strain>
    </source>
</reference>
<keyword evidence="2" id="KW-1185">Reference proteome</keyword>
<evidence type="ECO:0000313" key="2">
    <source>
        <dbReference type="Proteomes" id="UP000294588"/>
    </source>
</evidence>
<dbReference type="Proteomes" id="UP000294588">
    <property type="component" value="Unassembled WGS sequence"/>
</dbReference>
<dbReference type="EMBL" id="SMOG01000021">
    <property type="protein sequence ID" value="TDF72667.1"/>
    <property type="molecule type" value="Genomic_DNA"/>
</dbReference>
<accession>A0AC61QI76</accession>
<evidence type="ECO:0000313" key="1">
    <source>
        <dbReference type="EMBL" id="TDF72667.1"/>
    </source>
</evidence>
<proteinExistence type="predicted"/>
<gene>
    <name evidence="1" type="ORF">E0946_05910</name>
</gene>
<comment type="caution">
    <text evidence="1">The sequence shown here is derived from an EMBL/GenBank/DDBJ whole genome shotgun (WGS) entry which is preliminary data.</text>
</comment>
<protein>
    <submittedName>
        <fullName evidence="1">Uncharacterized protein</fullName>
    </submittedName>
</protein>
<organism evidence="1 2">
    <name type="scientific">Candidatus Syntrophosphaera thermopropionivorans</name>
    <dbReference type="NCBI Taxonomy" id="2593015"/>
    <lineage>
        <taxon>Bacteria</taxon>
        <taxon>Pseudomonadati</taxon>
        <taxon>Candidatus Cloacimonadota</taxon>
        <taxon>Candidatus Cloacimonadia</taxon>
        <taxon>Candidatus Cloacimonadales</taxon>
        <taxon>Candidatus Cloacimonadaceae</taxon>
        <taxon>Candidatus Syntrophosphaera</taxon>
    </lineage>
</organism>